<dbReference type="SUPFAM" id="SSF52266">
    <property type="entry name" value="SGNH hydrolase"/>
    <property type="match status" value="1"/>
</dbReference>
<comment type="caution">
    <text evidence="2">The sequence shown here is derived from an EMBL/GenBank/DDBJ whole genome shotgun (WGS) entry which is preliminary data.</text>
</comment>
<dbReference type="Pfam" id="PF08885">
    <property type="entry name" value="GSCFA"/>
    <property type="match status" value="1"/>
</dbReference>
<dbReference type="RefSeq" id="WP_303685562.1">
    <property type="nucleotide sequence ID" value="NZ_CAJXYO010000012.1"/>
</dbReference>
<evidence type="ECO:0000313" key="3">
    <source>
        <dbReference type="Proteomes" id="UP000196102"/>
    </source>
</evidence>
<dbReference type="AlphaFoldDB" id="A0A1Z8BF91"/>
<name>A0A1Z8BF91_9FLAO</name>
<evidence type="ECO:0000259" key="1">
    <source>
        <dbReference type="Pfam" id="PF08885"/>
    </source>
</evidence>
<organism evidence="2 3">
    <name type="scientific">Nonlabens dokdonensis</name>
    <dbReference type="NCBI Taxonomy" id="328515"/>
    <lineage>
        <taxon>Bacteria</taxon>
        <taxon>Pseudomonadati</taxon>
        <taxon>Bacteroidota</taxon>
        <taxon>Flavobacteriia</taxon>
        <taxon>Flavobacteriales</taxon>
        <taxon>Flavobacteriaceae</taxon>
        <taxon>Nonlabens</taxon>
    </lineage>
</organism>
<dbReference type="Proteomes" id="UP000196102">
    <property type="component" value="Unassembled WGS sequence"/>
</dbReference>
<protein>
    <submittedName>
        <fullName evidence="2">GSCFA domain containing protein</fullName>
    </submittedName>
</protein>
<accession>A0A1Z8BF91</accession>
<dbReference type="InterPro" id="IPR014982">
    <property type="entry name" value="GSCFA"/>
</dbReference>
<sequence>MKLSTVVPVDTSFSLIDYDSKIVLLGSCFTENMGARLSYFGFCTTVNPFGIIFNSTSLKVLIDRAVTRTAFTQEDCTEYFSYLAHSDLNASSPDQLLTKLNDAREVLENAIKNATHLFITLGTAWVYRHKERNMIVANCHKQPQKKFTKELQTIETITSDLNQISQHVKSIKKDVSITYTLSPVRHIKDGFINNQRSKARLHEAIHSHLERTDETYFPAYEIAMDELRDYRFYKRDMVHLNDVGIDFIWSRFRESGINTNTITQQKVVEKYRKLIQHKPTDHQAHKIQVQKMKEELLRKFPKTQL</sequence>
<proteinExistence type="predicted"/>
<dbReference type="EMBL" id="MAAX01000021">
    <property type="protein sequence ID" value="OUS21230.1"/>
    <property type="molecule type" value="Genomic_DNA"/>
</dbReference>
<gene>
    <name evidence="2" type="ORF">A9Q93_01245</name>
</gene>
<reference evidence="3" key="1">
    <citation type="journal article" date="2017" name="Proc. Natl. Acad. Sci. U.S.A.">
        <title>Simulation of Deepwater Horizon oil plume reveals substrate specialization within a complex community of hydrocarbon-degraders.</title>
        <authorList>
            <person name="Hu P."/>
            <person name="Dubinsky E.A."/>
            <person name="Probst A.J."/>
            <person name="Wang J."/>
            <person name="Sieber C.M.K."/>
            <person name="Tom L.M."/>
            <person name="Gardinali P."/>
            <person name="Banfield J.F."/>
            <person name="Atlas R.M."/>
            <person name="Andersen G.L."/>
        </authorList>
    </citation>
    <scope>NUCLEOTIDE SEQUENCE [LARGE SCALE GENOMIC DNA]</scope>
</reference>
<feature type="domain" description="GSCFA" evidence="1">
    <location>
        <begin position="21"/>
        <end position="252"/>
    </location>
</feature>
<evidence type="ECO:0000313" key="2">
    <source>
        <dbReference type="EMBL" id="OUS21230.1"/>
    </source>
</evidence>